<dbReference type="RefSeq" id="WP_039562152.1">
    <property type="nucleotide sequence ID" value="NZ_FTMC01000020.1"/>
</dbReference>
<organism evidence="2 3">
    <name type="scientific">Pseudomonas flexibilis</name>
    <dbReference type="NCBI Taxonomy" id="706570"/>
    <lineage>
        <taxon>Bacteria</taxon>
        <taxon>Pseudomonadati</taxon>
        <taxon>Pseudomonadota</taxon>
        <taxon>Gammaproteobacteria</taxon>
        <taxon>Pseudomonadales</taxon>
        <taxon>Pseudomonadaceae</taxon>
        <taxon>Pseudomonas</taxon>
    </lineage>
</organism>
<gene>
    <name evidence="2" type="ORF">SAMN05421672_12025</name>
</gene>
<evidence type="ECO:0000313" key="3">
    <source>
        <dbReference type="Proteomes" id="UP000186079"/>
    </source>
</evidence>
<dbReference type="AlphaFoldDB" id="A0A1N7A4U6"/>
<reference evidence="2 3" key="1">
    <citation type="submission" date="2017-01" db="EMBL/GenBank/DDBJ databases">
        <authorList>
            <person name="Mah S.A."/>
            <person name="Swanson W.J."/>
            <person name="Moy G.W."/>
            <person name="Vacquier V.D."/>
        </authorList>
    </citation>
    <scope>NUCLEOTIDE SEQUENCE [LARGE SCALE GENOMIC DNA]</scope>
    <source>
        <strain evidence="2 3">ATCC 29606</strain>
    </source>
</reference>
<dbReference type="GO" id="GO:0005694">
    <property type="term" value="C:chromosome"/>
    <property type="evidence" value="ECO:0007669"/>
    <property type="project" value="TreeGrafter"/>
</dbReference>
<evidence type="ECO:0000313" key="2">
    <source>
        <dbReference type="EMBL" id="SIR34092.1"/>
    </source>
</evidence>
<dbReference type="Gene3D" id="1.10.10.2830">
    <property type="match status" value="1"/>
</dbReference>
<dbReference type="InterPro" id="IPR036086">
    <property type="entry name" value="ParB/Sulfiredoxin_sf"/>
</dbReference>
<protein>
    <submittedName>
        <fullName evidence="2">Integrating conjugative element, PFGI_1 class, ParB family protein</fullName>
    </submittedName>
</protein>
<dbReference type="NCBIfam" id="TIGR03764">
    <property type="entry name" value="ICE_PFGI_1_parB"/>
    <property type="match status" value="1"/>
</dbReference>
<dbReference type="InterPro" id="IPR022304">
    <property type="entry name" value="ICE_PFGI_1_ParB"/>
</dbReference>
<dbReference type="InterPro" id="IPR050336">
    <property type="entry name" value="Chromosome_partition/occlusion"/>
</dbReference>
<dbReference type="SUPFAM" id="SSF110849">
    <property type="entry name" value="ParB/Sulfiredoxin"/>
    <property type="match status" value="1"/>
</dbReference>
<dbReference type="Proteomes" id="UP000186079">
    <property type="component" value="Unassembled WGS sequence"/>
</dbReference>
<sequence>MPPRHAHTTLDHIAQQLLSTQREAPPDLTLADPLSDTPIRVSLEQLRPYEHNPRTLRNPLHDQLKASIRERGLDQPPTITRRPGERHYIVRNGGNTRLAILNELWQETADERFFYLDCLFKPWTDESSALLGHLAENDLHAQLSFIERAFAVDRLKSLYEQEGPALSQQELARRLTAGGYPVSQSHISRLLETLEHLLPGLPLALRAGLGKPQITRLLALRKQAQGLWAQLPQAGEDFSHVWTRALQAFDTAGIPPIEALSEHLLSQLKPAPPTTATEHPADPQPDCDRPALPPADHNEPVRQPLGAPEADTGLDRDSALWPISAELDSPAPLRREIHRLAGALATAAGIPEAVIPTDYGLGFAWRPSPAETPLALSVHLLLGALLRAHDPGDWQDCQHLPAALFGQVLLGSYQLPLPGRPAEDIGLARLPDALLTQLFRLIRLSRRLIDLESPPAT</sequence>
<evidence type="ECO:0000256" key="1">
    <source>
        <dbReference type="SAM" id="MobiDB-lite"/>
    </source>
</evidence>
<dbReference type="GO" id="GO:0007059">
    <property type="term" value="P:chromosome segregation"/>
    <property type="evidence" value="ECO:0007669"/>
    <property type="project" value="TreeGrafter"/>
</dbReference>
<dbReference type="PANTHER" id="PTHR33375:SF1">
    <property type="entry name" value="CHROMOSOME-PARTITIONING PROTEIN PARB-RELATED"/>
    <property type="match status" value="1"/>
</dbReference>
<accession>A0A1N7A4U6</accession>
<feature type="region of interest" description="Disordered" evidence="1">
    <location>
        <begin position="270"/>
        <end position="315"/>
    </location>
</feature>
<name>A0A1N7A4U6_9PSED</name>
<dbReference type="PANTHER" id="PTHR33375">
    <property type="entry name" value="CHROMOSOME-PARTITIONING PROTEIN PARB-RELATED"/>
    <property type="match status" value="1"/>
</dbReference>
<proteinExistence type="predicted"/>
<dbReference type="EMBL" id="FTMC01000020">
    <property type="protein sequence ID" value="SIR34092.1"/>
    <property type="molecule type" value="Genomic_DNA"/>
</dbReference>